<gene>
    <name evidence="9" type="primary">recJ</name>
    <name evidence="9" type="ORF">IAC96_08775</name>
</gene>
<evidence type="ECO:0000259" key="7">
    <source>
        <dbReference type="Pfam" id="PF02272"/>
    </source>
</evidence>
<protein>
    <recommendedName>
        <fullName evidence="2">Single-stranded-DNA-specific exonuclease RecJ</fullName>
    </recommendedName>
</protein>
<proteinExistence type="inferred from homology"/>
<dbReference type="Pfam" id="PF01368">
    <property type="entry name" value="DHH"/>
    <property type="match status" value="1"/>
</dbReference>
<dbReference type="GO" id="GO:0003676">
    <property type="term" value="F:nucleic acid binding"/>
    <property type="evidence" value="ECO:0007669"/>
    <property type="project" value="InterPro"/>
</dbReference>
<keyword evidence="5 9" id="KW-0269">Exonuclease</keyword>
<dbReference type="InterPro" id="IPR001667">
    <property type="entry name" value="DDH_dom"/>
</dbReference>
<dbReference type="Pfam" id="PF17768">
    <property type="entry name" value="RecJ_OB"/>
    <property type="match status" value="1"/>
</dbReference>
<evidence type="ECO:0000256" key="1">
    <source>
        <dbReference type="ARBA" id="ARBA00005915"/>
    </source>
</evidence>
<dbReference type="PANTHER" id="PTHR30255:SF2">
    <property type="entry name" value="SINGLE-STRANDED-DNA-SPECIFIC EXONUCLEASE RECJ"/>
    <property type="match status" value="1"/>
</dbReference>
<dbReference type="SUPFAM" id="SSF64182">
    <property type="entry name" value="DHH phosphoesterases"/>
    <property type="match status" value="1"/>
</dbReference>
<evidence type="ECO:0000259" key="8">
    <source>
        <dbReference type="Pfam" id="PF17768"/>
    </source>
</evidence>
<comment type="similarity">
    <text evidence="1">Belongs to the RecJ family.</text>
</comment>
<feature type="domain" description="RecJ OB" evidence="8">
    <location>
        <begin position="461"/>
        <end position="584"/>
    </location>
</feature>
<dbReference type="InterPro" id="IPR041122">
    <property type="entry name" value="RecJ_OB"/>
</dbReference>
<dbReference type="Gene3D" id="3.10.310.30">
    <property type="match status" value="1"/>
</dbReference>
<accession>A0A9D1EFN4</accession>
<evidence type="ECO:0000256" key="5">
    <source>
        <dbReference type="ARBA" id="ARBA00022839"/>
    </source>
</evidence>
<keyword evidence="3" id="KW-0540">Nuclease</keyword>
<dbReference type="EMBL" id="DVHN01000113">
    <property type="protein sequence ID" value="HIR89028.1"/>
    <property type="molecule type" value="Genomic_DNA"/>
</dbReference>
<dbReference type="PANTHER" id="PTHR30255">
    <property type="entry name" value="SINGLE-STRANDED-DNA-SPECIFIC EXONUCLEASE RECJ"/>
    <property type="match status" value="1"/>
</dbReference>
<evidence type="ECO:0000313" key="9">
    <source>
        <dbReference type="EMBL" id="HIR89028.1"/>
    </source>
</evidence>
<dbReference type="InterPro" id="IPR051673">
    <property type="entry name" value="SSDNA_exonuclease_RecJ"/>
</dbReference>
<dbReference type="GO" id="GO:0008409">
    <property type="term" value="F:5'-3' exonuclease activity"/>
    <property type="evidence" value="ECO:0007669"/>
    <property type="project" value="InterPro"/>
</dbReference>
<dbReference type="NCBIfam" id="TIGR00644">
    <property type="entry name" value="recJ"/>
    <property type="match status" value="1"/>
</dbReference>
<dbReference type="InterPro" id="IPR003156">
    <property type="entry name" value="DHHA1_dom"/>
</dbReference>
<organism evidence="9 10">
    <name type="scientific">Candidatus Fimimorpha faecalis</name>
    <dbReference type="NCBI Taxonomy" id="2840824"/>
    <lineage>
        <taxon>Bacteria</taxon>
        <taxon>Bacillati</taxon>
        <taxon>Bacillota</taxon>
        <taxon>Clostridia</taxon>
        <taxon>Eubacteriales</taxon>
        <taxon>Candidatus Fimimorpha</taxon>
    </lineage>
</organism>
<name>A0A9D1EFN4_9FIRM</name>
<comment type="caution">
    <text evidence="9">The sequence shown here is derived from an EMBL/GenBank/DDBJ whole genome shotgun (WGS) entry which is preliminary data.</text>
</comment>
<dbReference type="AlphaFoldDB" id="A0A9D1EFN4"/>
<evidence type="ECO:0000256" key="4">
    <source>
        <dbReference type="ARBA" id="ARBA00022801"/>
    </source>
</evidence>
<reference evidence="9" key="1">
    <citation type="submission" date="2020-10" db="EMBL/GenBank/DDBJ databases">
        <authorList>
            <person name="Gilroy R."/>
        </authorList>
    </citation>
    <scope>NUCLEOTIDE SEQUENCE</scope>
    <source>
        <strain evidence="9">ChiW13-3771</strain>
    </source>
</reference>
<feature type="domain" description="DDH" evidence="6">
    <location>
        <begin position="78"/>
        <end position="225"/>
    </location>
</feature>
<dbReference type="GO" id="GO:0006281">
    <property type="term" value="P:DNA repair"/>
    <property type="evidence" value="ECO:0007669"/>
    <property type="project" value="InterPro"/>
</dbReference>
<dbReference type="Gene3D" id="3.90.1640.30">
    <property type="match status" value="1"/>
</dbReference>
<sequence length="590" mass="66735">MREQWKIYAKKADFNKIAQQYGITPVLARIIRNRDIVGEQEIETYLHGSVEQLLSPYQMKDIEKAVFLIEKAIKKQVRILVASDYDDDGIFASMILYEAIKRLGGSVTVDMPSRVKEGYGLNERMIDEAFENGVGMIVTCDNGIAATEAIAYAKSLGIIVVVTDHHEVPFKEEMGIRSYILPNADAIVNPKQKDCNYPFKGLCGAGVAYKLVQVLYENAKLPLEELYRFLEYAAIATVADVMDLVGENRIIVKEGLKRLRKTNNIGLLAIMEANKLTPSQLNSYHIGFIIGPAFNAAGRLETAQMAVDLLRETDSNRARQMAVELTELNNRRKDMTAKGVEDAVQIIEQSKWKNDRILLVYLKDCHESIAGIIAGRLREKYYRPVYVFTDAENGIKGSGRSIEAYHMFEGLIACKDLLDRFGGHAMAAGLSLKKENLELLRKRLNQDCILNDEDFIPKVMIDVPMPLSYISEAFIQQLQYLEPFGKGNPKPLFARQHFRILSARVIGKNKNVCKMRVADTDGMTMDALYFGDVDQFLNDMEREYGTDEIQKVMRGAANQVDMAFTYYPTINEFRGIRSTQIVVQNYCRIG</sequence>
<evidence type="ECO:0000256" key="3">
    <source>
        <dbReference type="ARBA" id="ARBA00022722"/>
    </source>
</evidence>
<keyword evidence="4" id="KW-0378">Hydrolase</keyword>
<evidence type="ECO:0000256" key="2">
    <source>
        <dbReference type="ARBA" id="ARBA00019841"/>
    </source>
</evidence>
<dbReference type="InterPro" id="IPR038763">
    <property type="entry name" value="DHH_sf"/>
</dbReference>
<dbReference type="Proteomes" id="UP000824201">
    <property type="component" value="Unassembled WGS sequence"/>
</dbReference>
<feature type="domain" description="DHHA1" evidence="7">
    <location>
        <begin position="355"/>
        <end position="446"/>
    </location>
</feature>
<evidence type="ECO:0000313" key="10">
    <source>
        <dbReference type="Proteomes" id="UP000824201"/>
    </source>
</evidence>
<dbReference type="InterPro" id="IPR004610">
    <property type="entry name" value="RecJ"/>
</dbReference>
<dbReference type="Pfam" id="PF02272">
    <property type="entry name" value="DHHA1"/>
    <property type="match status" value="1"/>
</dbReference>
<evidence type="ECO:0000259" key="6">
    <source>
        <dbReference type="Pfam" id="PF01368"/>
    </source>
</evidence>
<reference evidence="9" key="2">
    <citation type="journal article" date="2021" name="PeerJ">
        <title>Extensive microbial diversity within the chicken gut microbiome revealed by metagenomics and culture.</title>
        <authorList>
            <person name="Gilroy R."/>
            <person name="Ravi A."/>
            <person name="Getino M."/>
            <person name="Pursley I."/>
            <person name="Horton D.L."/>
            <person name="Alikhan N.F."/>
            <person name="Baker D."/>
            <person name="Gharbi K."/>
            <person name="Hall N."/>
            <person name="Watson M."/>
            <person name="Adriaenssens E.M."/>
            <person name="Foster-Nyarko E."/>
            <person name="Jarju S."/>
            <person name="Secka A."/>
            <person name="Antonio M."/>
            <person name="Oren A."/>
            <person name="Chaudhuri R.R."/>
            <person name="La Ragione R."/>
            <person name="Hildebrand F."/>
            <person name="Pallen M.J."/>
        </authorList>
    </citation>
    <scope>NUCLEOTIDE SEQUENCE</scope>
    <source>
        <strain evidence="9">ChiW13-3771</strain>
    </source>
</reference>
<dbReference type="GO" id="GO:0006310">
    <property type="term" value="P:DNA recombination"/>
    <property type="evidence" value="ECO:0007669"/>
    <property type="project" value="InterPro"/>
</dbReference>